<dbReference type="SUPFAM" id="SSF53822">
    <property type="entry name" value="Periplasmic binding protein-like I"/>
    <property type="match status" value="1"/>
</dbReference>
<proteinExistence type="inferred from homology"/>
<dbReference type="PROSITE" id="PS51257">
    <property type="entry name" value="PROKAR_LIPOPROTEIN"/>
    <property type="match status" value="1"/>
</dbReference>
<dbReference type="Gene3D" id="3.40.50.2300">
    <property type="match status" value="2"/>
</dbReference>
<gene>
    <name evidence="6" type="primary">rbsB_3</name>
    <name evidence="6" type="ORF">ERS852476_00688</name>
</gene>
<evidence type="ECO:0000256" key="1">
    <source>
        <dbReference type="ARBA" id="ARBA00004196"/>
    </source>
</evidence>
<evidence type="ECO:0000259" key="5">
    <source>
        <dbReference type="Pfam" id="PF13407"/>
    </source>
</evidence>
<protein>
    <submittedName>
        <fullName evidence="6">D-ribose-binding periplasmic protein</fullName>
    </submittedName>
</protein>
<dbReference type="Pfam" id="PF13407">
    <property type="entry name" value="Peripla_BP_4"/>
    <property type="match status" value="1"/>
</dbReference>
<dbReference type="InterPro" id="IPR025997">
    <property type="entry name" value="SBP_2_dom"/>
</dbReference>
<feature type="signal peptide" evidence="4">
    <location>
        <begin position="1"/>
        <end position="20"/>
    </location>
</feature>
<keyword evidence="3 4" id="KW-0732">Signal</keyword>
<organism evidence="6 7">
    <name type="scientific">Blautia obeum</name>
    <dbReference type="NCBI Taxonomy" id="40520"/>
    <lineage>
        <taxon>Bacteria</taxon>
        <taxon>Bacillati</taxon>
        <taxon>Bacillota</taxon>
        <taxon>Clostridia</taxon>
        <taxon>Lachnospirales</taxon>
        <taxon>Lachnospiraceae</taxon>
        <taxon>Blautia</taxon>
    </lineage>
</organism>
<feature type="domain" description="Periplasmic binding protein" evidence="5">
    <location>
        <begin position="46"/>
        <end position="295"/>
    </location>
</feature>
<dbReference type="GO" id="GO:0030313">
    <property type="term" value="C:cell envelope"/>
    <property type="evidence" value="ECO:0007669"/>
    <property type="project" value="UniProtKB-SubCell"/>
</dbReference>
<dbReference type="PANTHER" id="PTHR46847">
    <property type="entry name" value="D-ALLOSE-BINDING PERIPLASMIC PROTEIN-RELATED"/>
    <property type="match status" value="1"/>
</dbReference>
<dbReference type="EMBL" id="CYZP01000004">
    <property type="protein sequence ID" value="CUN63975.1"/>
    <property type="molecule type" value="Genomic_DNA"/>
</dbReference>
<evidence type="ECO:0000256" key="4">
    <source>
        <dbReference type="SAM" id="SignalP"/>
    </source>
</evidence>
<evidence type="ECO:0000256" key="2">
    <source>
        <dbReference type="ARBA" id="ARBA00007639"/>
    </source>
</evidence>
<feature type="chain" id="PRO_5038904665" evidence="4">
    <location>
        <begin position="21"/>
        <end position="314"/>
    </location>
</feature>
<accession>A0A173YLP5</accession>
<sequence length="314" mass="31964">MKIKKIVALTAACAMLSSTAGCQIITIDGEGTAEVGENGVVGNGAIGLSVSTLNNPFFVSLAEGAQAEAEEKGAELITVDAGDDAAKQTNDVEDLISRNVSVLIVNPVDSDAVAPAVKDAISKGIKVISVDRVVNGVDVDCQIASDNVAGAKMATEYLVETIGEGTPVAELQGTTGASATIDRGAGFHEVADEKLDVTGSQTADFNRATGMTVMENLLQANGSIKGVFAHNDEMALGALEAIAATGKDIKVVGFDATDDAVAAVKAGKMLATVAQQPDQMGKTAVDTAITLAEGETVEKSIPVEVKLVTKDSAE</sequence>
<name>A0A173YLP5_9FIRM</name>
<evidence type="ECO:0000313" key="7">
    <source>
        <dbReference type="Proteomes" id="UP000095645"/>
    </source>
</evidence>
<evidence type="ECO:0000256" key="3">
    <source>
        <dbReference type="ARBA" id="ARBA00022729"/>
    </source>
</evidence>
<dbReference type="PANTHER" id="PTHR46847:SF1">
    <property type="entry name" value="D-ALLOSE-BINDING PERIPLASMIC PROTEIN-RELATED"/>
    <property type="match status" value="1"/>
</dbReference>
<comment type="similarity">
    <text evidence="2">Belongs to the bacterial solute-binding protein 2 family.</text>
</comment>
<evidence type="ECO:0000313" key="6">
    <source>
        <dbReference type="EMBL" id="CUN63975.1"/>
    </source>
</evidence>
<dbReference type="AlphaFoldDB" id="A0A173YLP5"/>
<comment type="subcellular location">
    <subcellularLocation>
        <location evidence="1">Cell envelope</location>
    </subcellularLocation>
</comment>
<dbReference type="GO" id="GO:0030246">
    <property type="term" value="F:carbohydrate binding"/>
    <property type="evidence" value="ECO:0007669"/>
    <property type="project" value="UniProtKB-ARBA"/>
</dbReference>
<dbReference type="Proteomes" id="UP000095645">
    <property type="component" value="Unassembled WGS sequence"/>
</dbReference>
<dbReference type="RefSeq" id="WP_026648177.1">
    <property type="nucleotide sequence ID" value="NZ_CYZP01000004.1"/>
</dbReference>
<reference evidence="6 7" key="1">
    <citation type="submission" date="2015-09" db="EMBL/GenBank/DDBJ databases">
        <authorList>
            <consortium name="Pathogen Informatics"/>
        </authorList>
    </citation>
    <scope>NUCLEOTIDE SEQUENCE [LARGE SCALE GENOMIC DNA]</scope>
    <source>
        <strain evidence="6 7">2789STDY5834861</strain>
    </source>
</reference>
<dbReference type="InterPro" id="IPR028082">
    <property type="entry name" value="Peripla_BP_I"/>
</dbReference>